<dbReference type="PATRIC" id="fig|411473.3.peg.1498"/>
<dbReference type="STRING" id="411473.RUMCAL_01831"/>
<comment type="caution">
    <text evidence="1">The sequence shown here is derived from an EMBL/GenBank/DDBJ whole genome shotgun (WGS) entry which is preliminary data.</text>
</comment>
<sequence length="40" mass="4477">MYSVALRESEFRNQTAPEAISGEPSDFCTKSHVFSVLNID</sequence>
<dbReference type="Proteomes" id="UP000016662">
    <property type="component" value="Unassembled WGS sequence"/>
</dbReference>
<evidence type="ECO:0000313" key="1">
    <source>
        <dbReference type="EMBL" id="ERJ94874.1"/>
    </source>
</evidence>
<reference evidence="1 2" key="1">
    <citation type="submission" date="2013-07" db="EMBL/GenBank/DDBJ databases">
        <authorList>
            <person name="Weinstock G."/>
            <person name="Sodergren E."/>
            <person name="Wylie T."/>
            <person name="Fulton L."/>
            <person name="Fulton R."/>
            <person name="Fronick C."/>
            <person name="O'Laughlin M."/>
            <person name="Godfrey J."/>
            <person name="Miner T."/>
            <person name="Herter B."/>
            <person name="Appelbaum E."/>
            <person name="Cordes M."/>
            <person name="Lek S."/>
            <person name="Wollam A."/>
            <person name="Pepin K.H."/>
            <person name="Palsikar V.B."/>
            <person name="Mitreva M."/>
            <person name="Wilson R.K."/>
        </authorList>
    </citation>
    <scope>NUCLEOTIDE SEQUENCE [LARGE SCALE GENOMIC DNA]</scope>
    <source>
        <strain evidence="1 2">ATCC 27760</strain>
    </source>
</reference>
<keyword evidence="2" id="KW-1185">Reference proteome</keyword>
<protein>
    <submittedName>
        <fullName evidence="1">Uncharacterized protein</fullName>
    </submittedName>
</protein>
<gene>
    <name evidence="1" type="ORF">RUMCAL_01831</name>
</gene>
<organism evidence="1 2">
    <name type="scientific">Ruminococcus callidus ATCC 27760</name>
    <dbReference type="NCBI Taxonomy" id="411473"/>
    <lineage>
        <taxon>Bacteria</taxon>
        <taxon>Bacillati</taxon>
        <taxon>Bacillota</taxon>
        <taxon>Clostridia</taxon>
        <taxon>Eubacteriales</taxon>
        <taxon>Oscillospiraceae</taxon>
        <taxon>Ruminococcus</taxon>
    </lineage>
</organism>
<dbReference type="AlphaFoldDB" id="U2LZE4"/>
<proteinExistence type="predicted"/>
<name>U2LZE4_9FIRM</name>
<accession>U2LZE4</accession>
<dbReference type="HOGENOM" id="CLU_3296002_0_0_9"/>
<dbReference type="EMBL" id="AWVF01000232">
    <property type="protein sequence ID" value="ERJ94874.1"/>
    <property type="molecule type" value="Genomic_DNA"/>
</dbReference>
<evidence type="ECO:0000313" key="2">
    <source>
        <dbReference type="Proteomes" id="UP000016662"/>
    </source>
</evidence>